<reference evidence="1" key="2">
    <citation type="submission" date="2020-09" db="EMBL/GenBank/DDBJ databases">
        <authorList>
            <person name="Sun Q."/>
            <person name="Ohkuma M."/>
        </authorList>
    </citation>
    <scope>NUCLEOTIDE SEQUENCE</scope>
    <source>
        <strain evidence="1">JCM 30804</strain>
    </source>
</reference>
<keyword evidence="2" id="KW-1185">Reference proteome</keyword>
<gene>
    <name evidence="1" type="ORF">GCM10009332_17540</name>
</gene>
<dbReference type="Gene3D" id="3.40.30.10">
    <property type="entry name" value="Glutaredoxin"/>
    <property type="match status" value="1"/>
</dbReference>
<dbReference type="SUPFAM" id="SSF52833">
    <property type="entry name" value="Thioredoxin-like"/>
    <property type="match status" value="1"/>
</dbReference>
<reference evidence="1" key="1">
    <citation type="journal article" date="2014" name="Int. J. Syst. Evol. Microbiol.">
        <title>Complete genome sequence of Corynebacterium casei LMG S-19264T (=DSM 44701T), isolated from a smear-ripened cheese.</title>
        <authorList>
            <consortium name="US DOE Joint Genome Institute (JGI-PGF)"/>
            <person name="Walter F."/>
            <person name="Albersmeier A."/>
            <person name="Kalinowski J."/>
            <person name="Ruckert C."/>
        </authorList>
    </citation>
    <scope>NUCLEOTIDE SEQUENCE</scope>
    <source>
        <strain evidence="1">JCM 30804</strain>
    </source>
</reference>
<proteinExistence type="predicted"/>
<accession>A0A917JQT4</accession>
<dbReference type="AlphaFoldDB" id="A0A917JQT4"/>
<protein>
    <recommendedName>
        <fullName evidence="3">Protein-disulfide isomerase</fullName>
    </recommendedName>
</protein>
<comment type="caution">
    <text evidence="1">The sequence shown here is derived from an EMBL/GenBank/DDBJ whole genome shotgun (WGS) entry which is preliminary data.</text>
</comment>
<sequence>MTTALYFVYDSHCPWSYAATPLVNALKQAHPEMTVHLLHCAHYIGKDCAGEAQVETVAQISGLKFGKDHLRYVNSPKSSIACANLMTWLQNKQGDKQLDVLNAIQKAHFVNGNPLDKKHDFNAIIEQFKLSPSNKVFRNELSIDAETALETIAEIQQLIGTSNFPALVMTLNDDAIFIDHSKHLADPQSVVSAVSNEFAAIQANK</sequence>
<dbReference type="Proteomes" id="UP000613743">
    <property type="component" value="Unassembled WGS sequence"/>
</dbReference>
<name>A0A917JQT4_9GAMM</name>
<evidence type="ECO:0008006" key="3">
    <source>
        <dbReference type="Google" id="ProtNLM"/>
    </source>
</evidence>
<dbReference type="InterPro" id="IPR036249">
    <property type="entry name" value="Thioredoxin-like_sf"/>
</dbReference>
<dbReference type="RefSeq" id="WP_188919916.1">
    <property type="nucleotide sequence ID" value="NZ_BMPZ01000003.1"/>
</dbReference>
<evidence type="ECO:0000313" key="2">
    <source>
        <dbReference type="Proteomes" id="UP000613743"/>
    </source>
</evidence>
<dbReference type="EMBL" id="BMPZ01000003">
    <property type="protein sequence ID" value="GGI80710.1"/>
    <property type="molecule type" value="Genomic_DNA"/>
</dbReference>
<dbReference type="Gene3D" id="1.10.472.60">
    <property type="entry name" value="putative protein disulfide isomerase domain"/>
    <property type="match status" value="1"/>
</dbReference>
<organism evidence="1 2">
    <name type="scientific">Shewanella gelidii</name>
    <dbReference type="NCBI Taxonomy" id="1642821"/>
    <lineage>
        <taxon>Bacteria</taxon>
        <taxon>Pseudomonadati</taxon>
        <taxon>Pseudomonadota</taxon>
        <taxon>Gammaproteobacteria</taxon>
        <taxon>Alteromonadales</taxon>
        <taxon>Shewanellaceae</taxon>
        <taxon>Shewanella</taxon>
    </lineage>
</organism>
<evidence type="ECO:0000313" key="1">
    <source>
        <dbReference type="EMBL" id="GGI80710.1"/>
    </source>
</evidence>